<sequence length="449" mass="53503">METQLGFTPVQLKHHFKFEPEDVRDYFRDVSCDYERFCFSTYIGHYQNMWGHESYDINDRSSIGDVLTSSGMTKLDEFLDKKYSFPIKIVWEYIIRTKGESQKVIVSLTEEMGQAFMLVDVKENTSEKVPLAEFANYYRRNRKGNGIMSNFSKEMMKELVVVCSHLGYDFEEVHNMRINREVKNWTTRDHFRQIQLSDDKKSVSVFIWDKWGNADFIENRIPLPMNSEVFQEHTDNHYISYMYQDVKVFLNSLMHEKEWYEPKIEKIRSIEKSSGEPERREELKENEVAQKEESEERENLAEDEAVFQRIEPDYEPVEVNVYTFNFDEVEEDEDIHLFKQIGKEISFGSQMNISYQGVKRKSNYIVIPLTNDQNEEVYIFPKAVYIKDEDNRGREIKNLPNAVIKKRYVVERVFESKTKVLLSLVEKREQTEHLFLVNKVTGELESRKF</sequence>
<proteinExistence type="predicted"/>
<dbReference type="KEGG" id="ptan:CRYO30217_00311"/>
<accession>A0A916JK77</accession>
<gene>
    <name evidence="2" type="ORF">CRYO30217_00311</name>
</gene>
<dbReference type="EMBL" id="OU015584">
    <property type="protein sequence ID" value="CAG5077176.1"/>
    <property type="molecule type" value="Genomic_DNA"/>
</dbReference>
<name>A0A916JK77_9FLAO</name>
<evidence type="ECO:0000256" key="1">
    <source>
        <dbReference type="SAM" id="MobiDB-lite"/>
    </source>
</evidence>
<evidence type="ECO:0000313" key="2">
    <source>
        <dbReference type="EMBL" id="CAG5077176.1"/>
    </source>
</evidence>
<dbReference type="AlphaFoldDB" id="A0A916JK77"/>
<protein>
    <submittedName>
        <fullName evidence="2">Uncharacterized protein</fullName>
    </submittedName>
</protein>
<feature type="region of interest" description="Disordered" evidence="1">
    <location>
        <begin position="272"/>
        <end position="302"/>
    </location>
</feature>
<dbReference type="Proteomes" id="UP000683507">
    <property type="component" value="Chromosome"/>
</dbReference>
<organism evidence="2 3">
    <name type="scientific">Parvicella tangerina</name>
    <dbReference type="NCBI Taxonomy" id="2829795"/>
    <lineage>
        <taxon>Bacteria</taxon>
        <taxon>Pseudomonadati</taxon>
        <taxon>Bacteroidota</taxon>
        <taxon>Flavobacteriia</taxon>
        <taxon>Flavobacteriales</taxon>
        <taxon>Parvicellaceae</taxon>
        <taxon>Parvicella</taxon>
    </lineage>
</organism>
<feature type="compositionally biased region" description="Basic and acidic residues" evidence="1">
    <location>
        <begin position="272"/>
        <end position="300"/>
    </location>
</feature>
<evidence type="ECO:0000313" key="3">
    <source>
        <dbReference type="Proteomes" id="UP000683507"/>
    </source>
</evidence>
<keyword evidence="3" id="KW-1185">Reference proteome</keyword>
<dbReference type="RefSeq" id="WP_258540553.1">
    <property type="nucleotide sequence ID" value="NZ_OU015584.1"/>
</dbReference>
<reference evidence="2" key="1">
    <citation type="submission" date="2021-04" db="EMBL/GenBank/DDBJ databases">
        <authorList>
            <person name="Rodrigo-Torres L."/>
            <person name="Arahal R. D."/>
            <person name="Lucena T."/>
        </authorList>
    </citation>
    <scope>NUCLEOTIDE SEQUENCE</scope>
    <source>
        <strain evidence="2">AS29M-1</strain>
    </source>
</reference>